<evidence type="ECO:0000313" key="4">
    <source>
        <dbReference type="EMBL" id="MCZ4518136.1"/>
    </source>
</evidence>
<keyword evidence="2" id="KW-0804">Transcription</keyword>
<dbReference type="InterPro" id="IPR003018">
    <property type="entry name" value="GAF"/>
</dbReference>
<dbReference type="RefSeq" id="WP_269602837.1">
    <property type="nucleotide sequence ID" value="NZ_JAPWIJ010000002.1"/>
</dbReference>
<dbReference type="Proteomes" id="UP001081071">
    <property type="component" value="Unassembled WGS sequence"/>
</dbReference>
<gene>
    <name evidence="4" type="ORF">O4220_06365</name>
</gene>
<organism evidence="4 5">
    <name type="scientific">Rhodococcus ruber</name>
    <dbReference type="NCBI Taxonomy" id="1830"/>
    <lineage>
        <taxon>Bacteria</taxon>
        <taxon>Bacillati</taxon>
        <taxon>Actinomycetota</taxon>
        <taxon>Actinomycetes</taxon>
        <taxon>Mycobacteriales</taxon>
        <taxon>Nocardiaceae</taxon>
        <taxon>Rhodococcus</taxon>
    </lineage>
</organism>
<sequence>MTDLTSDGPRCAADTEAAAAAAFDVEISAALPARAGRSDAAGYFAEENFEALDIFRGMVLSHKRFETLLQGLCEQVVAAVPGADMAGVTLLHHDSENPATAACSDARVVDIDSDQYRADEGPCLEAARNDRIVCVRVDEATARWPTFAAAVANIGVRSYLSAPLAVDSAHAGSLNLYGFDAHGFNDIDEVVVKMFVTSFEAAVWHARHAVEAQREVAGLREAMKTRGTIEQAKGILAVVRGISPEAAFLALSEQSQRENTRLAVLAARVVESVVGGLNRP</sequence>
<keyword evidence="1" id="KW-0805">Transcription regulation</keyword>
<dbReference type="PROSITE" id="PS50921">
    <property type="entry name" value="ANTAR"/>
    <property type="match status" value="1"/>
</dbReference>
<reference evidence="4" key="1">
    <citation type="submission" date="2022-12" db="EMBL/GenBank/DDBJ databases">
        <authorList>
            <person name="Krivoruchko A.V."/>
            <person name="Elkin A."/>
        </authorList>
    </citation>
    <scope>NUCLEOTIDE SEQUENCE</scope>
    <source>
        <strain evidence="4">IEGM 1391</strain>
    </source>
</reference>
<name>A0ABT4MAZ8_9NOCA</name>
<accession>A0ABT4MAZ8</accession>
<dbReference type="InterPro" id="IPR029016">
    <property type="entry name" value="GAF-like_dom_sf"/>
</dbReference>
<dbReference type="Pfam" id="PF13185">
    <property type="entry name" value="GAF_2"/>
    <property type="match status" value="1"/>
</dbReference>
<evidence type="ECO:0000256" key="2">
    <source>
        <dbReference type="ARBA" id="ARBA00023163"/>
    </source>
</evidence>
<dbReference type="SMART" id="SM01012">
    <property type="entry name" value="ANTAR"/>
    <property type="match status" value="1"/>
</dbReference>
<dbReference type="SUPFAM" id="SSF55781">
    <property type="entry name" value="GAF domain-like"/>
    <property type="match status" value="1"/>
</dbReference>
<dbReference type="Pfam" id="PF03861">
    <property type="entry name" value="ANTAR"/>
    <property type="match status" value="1"/>
</dbReference>
<protein>
    <submittedName>
        <fullName evidence="4">GAF and ANTAR domain-containing protein</fullName>
    </submittedName>
</protein>
<dbReference type="Gene3D" id="3.30.450.40">
    <property type="match status" value="1"/>
</dbReference>
<evidence type="ECO:0000256" key="1">
    <source>
        <dbReference type="ARBA" id="ARBA00023015"/>
    </source>
</evidence>
<evidence type="ECO:0000313" key="5">
    <source>
        <dbReference type="Proteomes" id="UP001081071"/>
    </source>
</evidence>
<comment type="caution">
    <text evidence="4">The sequence shown here is derived from an EMBL/GenBank/DDBJ whole genome shotgun (WGS) entry which is preliminary data.</text>
</comment>
<dbReference type="InterPro" id="IPR036388">
    <property type="entry name" value="WH-like_DNA-bd_sf"/>
</dbReference>
<evidence type="ECO:0000259" key="3">
    <source>
        <dbReference type="PROSITE" id="PS50921"/>
    </source>
</evidence>
<dbReference type="SMART" id="SM00065">
    <property type="entry name" value="GAF"/>
    <property type="match status" value="1"/>
</dbReference>
<dbReference type="InterPro" id="IPR005561">
    <property type="entry name" value="ANTAR"/>
</dbReference>
<dbReference type="Gene3D" id="1.10.10.10">
    <property type="entry name" value="Winged helix-like DNA-binding domain superfamily/Winged helix DNA-binding domain"/>
    <property type="match status" value="1"/>
</dbReference>
<dbReference type="EMBL" id="JAPWIJ010000002">
    <property type="protein sequence ID" value="MCZ4518136.1"/>
    <property type="molecule type" value="Genomic_DNA"/>
</dbReference>
<keyword evidence="5" id="KW-1185">Reference proteome</keyword>
<feature type="domain" description="ANTAR" evidence="3">
    <location>
        <begin position="209"/>
        <end position="270"/>
    </location>
</feature>
<proteinExistence type="predicted"/>